<feature type="domain" description="FLYWCH-type" evidence="4">
    <location>
        <begin position="50"/>
        <end position="109"/>
    </location>
</feature>
<dbReference type="AlphaFoldDB" id="A0AAU9TIC4"/>
<keyword evidence="2" id="KW-0863">Zinc-finger</keyword>
<name>A0AAU9TIC4_EUPED</name>
<comment type="caution">
    <text evidence="5">The sequence shown here is derived from an EMBL/GenBank/DDBJ whole genome shotgun (WGS) entry which is preliminary data.</text>
</comment>
<reference evidence="5" key="1">
    <citation type="submission" date="2022-03" db="EMBL/GenBank/DDBJ databases">
        <authorList>
            <person name="Tunstrom K."/>
        </authorList>
    </citation>
    <scope>NUCLEOTIDE SEQUENCE</scope>
</reference>
<evidence type="ECO:0000256" key="3">
    <source>
        <dbReference type="ARBA" id="ARBA00022833"/>
    </source>
</evidence>
<accession>A0AAU9TIC4</accession>
<proteinExistence type="predicted"/>
<dbReference type="EMBL" id="CAKOGL010000004">
    <property type="protein sequence ID" value="CAH2085697.1"/>
    <property type="molecule type" value="Genomic_DNA"/>
</dbReference>
<organism evidence="5 6">
    <name type="scientific">Euphydryas editha</name>
    <name type="common">Edith's checkerspot</name>
    <dbReference type="NCBI Taxonomy" id="104508"/>
    <lineage>
        <taxon>Eukaryota</taxon>
        <taxon>Metazoa</taxon>
        <taxon>Ecdysozoa</taxon>
        <taxon>Arthropoda</taxon>
        <taxon>Hexapoda</taxon>
        <taxon>Insecta</taxon>
        <taxon>Pterygota</taxon>
        <taxon>Neoptera</taxon>
        <taxon>Endopterygota</taxon>
        <taxon>Lepidoptera</taxon>
        <taxon>Glossata</taxon>
        <taxon>Ditrysia</taxon>
        <taxon>Papilionoidea</taxon>
        <taxon>Nymphalidae</taxon>
        <taxon>Nymphalinae</taxon>
        <taxon>Euphydryas</taxon>
    </lineage>
</organism>
<keyword evidence="6" id="KW-1185">Reference proteome</keyword>
<sequence>MYLISEAVYVLSRNGNPVIQLGQYRYRRWTGSKGSKVRWICNSNNKEAVFLLSRNGNPVIQLGQYRFNRWSRSKGPKVRWICTANHKGCRAKIMTVDEVIVKYMSEHNH</sequence>
<dbReference type="InterPro" id="IPR007588">
    <property type="entry name" value="Znf_FLYWCH"/>
</dbReference>
<evidence type="ECO:0000259" key="4">
    <source>
        <dbReference type="Pfam" id="PF04500"/>
    </source>
</evidence>
<dbReference type="GO" id="GO:0008270">
    <property type="term" value="F:zinc ion binding"/>
    <property type="evidence" value="ECO:0007669"/>
    <property type="project" value="UniProtKB-KW"/>
</dbReference>
<protein>
    <recommendedName>
        <fullName evidence="4">FLYWCH-type domain-containing protein</fullName>
    </recommendedName>
</protein>
<dbReference type="Proteomes" id="UP001153954">
    <property type="component" value="Unassembled WGS sequence"/>
</dbReference>
<gene>
    <name evidence="5" type="ORF">EEDITHA_LOCUS2145</name>
</gene>
<keyword evidence="3" id="KW-0862">Zinc</keyword>
<evidence type="ECO:0000256" key="2">
    <source>
        <dbReference type="ARBA" id="ARBA00022771"/>
    </source>
</evidence>
<evidence type="ECO:0000256" key="1">
    <source>
        <dbReference type="ARBA" id="ARBA00022723"/>
    </source>
</evidence>
<keyword evidence="1" id="KW-0479">Metal-binding</keyword>
<dbReference type="Gene3D" id="2.20.25.240">
    <property type="match status" value="2"/>
</dbReference>
<evidence type="ECO:0000313" key="6">
    <source>
        <dbReference type="Proteomes" id="UP001153954"/>
    </source>
</evidence>
<evidence type="ECO:0000313" key="5">
    <source>
        <dbReference type="EMBL" id="CAH2085697.1"/>
    </source>
</evidence>
<dbReference type="Pfam" id="PF04500">
    <property type="entry name" value="FLYWCH"/>
    <property type="match status" value="1"/>
</dbReference>